<evidence type="ECO:0000259" key="2">
    <source>
        <dbReference type="PROSITE" id="PS50878"/>
    </source>
</evidence>
<dbReference type="InterPro" id="IPR051083">
    <property type="entry name" value="GrpII_Intron_Splice-Mob/Def"/>
</dbReference>
<feature type="domain" description="Reverse transcriptase" evidence="2">
    <location>
        <begin position="1"/>
        <end position="264"/>
    </location>
</feature>
<protein>
    <submittedName>
        <fullName evidence="3">Transposase</fullName>
    </submittedName>
</protein>
<comment type="caution">
    <text evidence="3">The sequence shown here is derived from an EMBL/GenBank/DDBJ whole genome shotgun (WGS) entry which is preliminary data.</text>
</comment>
<name>A0A5Y1YEK2_SALDZ</name>
<dbReference type="PROSITE" id="PS50878">
    <property type="entry name" value="RT_POL"/>
    <property type="match status" value="1"/>
</dbReference>
<dbReference type="Proteomes" id="UP000839735">
    <property type="component" value="Unassembled WGS sequence"/>
</dbReference>
<dbReference type="PANTHER" id="PTHR34047:SF8">
    <property type="entry name" value="PROTEIN YKFC"/>
    <property type="match status" value="1"/>
</dbReference>
<reference evidence="3" key="1">
    <citation type="submission" date="2018-08" db="EMBL/GenBank/DDBJ databases">
        <authorList>
            <person name="Ashton P.M."/>
            <person name="Dallman T."/>
            <person name="Nair S."/>
            <person name="De Pinna E."/>
            <person name="Peters T."/>
            <person name="Grant K."/>
        </authorList>
    </citation>
    <scope>NUCLEOTIDE SEQUENCE [LARGE SCALE GENOMIC DNA]</scope>
    <source>
        <strain evidence="3">294779</strain>
    </source>
</reference>
<evidence type="ECO:0000256" key="1">
    <source>
        <dbReference type="ARBA" id="ARBA00034120"/>
    </source>
</evidence>
<dbReference type="SUPFAM" id="SSF56672">
    <property type="entry name" value="DNA/RNA polymerases"/>
    <property type="match status" value="1"/>
</dbReference>
<dbReference type="InterPro" id="IPR000477">
    <property type="entry name" value="RT_dom"/>
</dbReference>
<dbReference type="Pfam" id="PF00078">
    <property type="entry name" value="RVT_1"/>
    <property type="match status" value="1"/>
</dbReference>
<dbReference type="PANTHER" id="PTHR34047">
    <property type="entry name" value="NUCLEAR INTRON MATURASE 1, MITOCHONDRIAL-RELATED"/>
    <property type="match status" value="1"/>
</dbReference>
<accession>A0A5Y1YEK2</accession>
<dbReference type="EMBL" id="AAIBIC010000055">
    <property type="protein sequence ID" value="ECC3917291.1"/>
    <property type="molecule type" value="Genomic_DNA"/>
</dbReference>
<comment type="similarity">
    <text evidence="1">Belongs to the bacterial reverse transcriptase family.</text>
</comment>
<sequence length="349" mass="40642">MNLIDLHLWQKAYNWLCMSRIKSGHNADIWDLRFKWPNEGNLIFLQINAGVYQLSPMRIIHSRYGEAVAQWSARDALVLKWVALKIKGRLPVQAVCAHVAGQRGGRTSLAMTAQAISGGARYVYRTDIRGYYRNINKSQLLNHLYRFIHEPALRSLLYQYVHYCVDDGGEIHIPASGISRGCALSPLIGASLLWYMDVSFSERNDIFYSRYMDDFLFLSARRWPVRRAQKQLYEFFDSTGFECHPDKTQIGKISRGFDWLGIWFTSDGATGIAPRATENHRLRRLRLEEQARRSGRSRQETEIRVQMYVRRWNIWAESQLSAANEKNNGLNTLQASNRSRRRKWTQAKY</sequence>
<dbReference type="AlphaFoldDB" id="A0A5Y1YEK2"/>
<gene>
    <name evidence="3" type="ORF">CTQ69_25730</name>
</gene>
<dbReference type="InterPro" id="IPR043502">
    <property type="entry name" value="DNA/RNA_pol_sf"/>
</dbReference>
<organism evidence="3">
    <name type="scientific">Salmonella diarizonae</name>
    <dbReference type="NCBI Taxonomy" id="59204"/>
    <lineage>
        <taxon>Bacteria</taxon>
        <taxon>Pseudomonadati</taxon>
        <taxon>Pseudomonadota</taxon>
        <taxon>Gammaproteobacteria</taxon>
        <taxon>Enterobacterales</taxon>
        <taxon>Enterobacteriaceae</taxon>
        <taxon>Salmonella</taxon>
    </lineage>
</organism>
<proteinExistence type="inferred from homology"/>
<evidence type="ECO:0000313" key="3">
    <source>
        <dbReference type="EMBL" id="ECC3917291.1"/>
    </source>
</evidence>